<evidence type="ECO:0008006" key="3">
    <source>
        <dbReference type="Google" id="ProtNLM"/>
    </source>
</evidence>
<dbReference type="GO" id="GO:0006281">
    <property type="term" value="P:DNA repair"/>
    <property type="evidence" value="ECO:0007669"/>
    <property type="project" value="InterPro"/>
</dbReference>
<accession>A0A4R1FQ55</accession>
<organism evidence="1 2">
    <name type="scientific">Nocardia alba</name>
    <dbReference type="NCBI Taxonomy" id="225051"/>
    <lineage>
        <taxon>Bacteria</taxon>
        <taxon>Bacillati</taxon>
        <taxon>Actinomycetota</taxon>
        <taxon>Actinomycetes</taxon>
        <taxon>Mycobacteriales</taxon>
        <taxon>Nocardiaceae</taxon>
        <taxon>Nocardia</taxon>
    </lineage>
</organism>
<evidence type="ECO:0000313" key="2">
    <source>
        <dbReference type="Proteomes" id="UP000294856"/>
    </source>
</evidence>
<dbReference type="GO" id="GO:0003824">
    <property type="term" value="F:catalytic activity"/>
    <property type="evidence" value="ECO:0007669"/>
    <property type="project" value="InterPro"/>
</dbReference>
<comment type="caution">
    <text evidence="1">The sequence shown here is derived from an EMBL/GenBank/DDBJ whole genome shotgun (WGS) entry which is preliminary data.</text>
</comment>
<protein>
    <recommendedName>
        <fullName evidence="3">HhH-GPD domain-containing protein</fullName>
    </recommendedName>
</protein>
<keyword evidence="2" id="KW-1185">Reference proteome</keyword>
<evidence type="ECO:0000313" key="1">
    <source>
        <dbReference type="EMBL" id="TCJ95722.1"/>
    </source>
</evidence>
<dbReference type="RefSeq" id="WP_067452923.1">
    <property type="nucleotide sequence ID" value="NZ_SMFR01000003.1"/>
</dbReference>
<dbReference type="EMBL" id="SMFR01000003">
    <property type="protein sequence ID" value="TCJ95722.1"/>
    <property type="molecule type" value="Genomic_DNA"/>
</dbReference>
<dbReference type="Proteomes" id="UP000294856">
    <property type="component" value="Unassembled WGS sequence"/>
</dbReference>
<dbReference type="Gene3D" id="1.10.340.30">
    <property type="entry name" value="Hypothetical protein, domain 2"/>
    <property type="match status" value="1"/>
</dbReference>
<dbReference type="InterPro" id="IPR011257">
    <property type="entry name" value="DNA_glycosylase"/>
</dbReference>
<gene>
    <name evidence="1" type="ORF">DFR71_4639</name>
</gene>
<sequence length="216" mass="23955">MFTSPDDVGMVVGFVRSVGLEPREVERRWDHLGGVIVDASLQPRTKYKAVVLPRVRKVISEWPDAVVLSGFRRRLESDDLAEFLGWRRTSRKLAVITGLTAALHAFEIETVHELAACYDSGDREQQMRHALRQVKGVGPKTVDYIAILTGSTGHVAVDMHVAGFVRDAGVHCRDYRVINALITQASVELGCSAGALDAAIWNYMSDPDRRRDNTIA</sequence>
<reference evidence="1 2" key="1">
    <citation type="submission" date="2019-03" db="EMBL/GenBank/DDBJ databases">
        <title>Genomic Encyclopedia of Type Strains, Phase IV (KMG-IV): sequencing the most valuable type-strain genomes for metagenomic binning, comparative biology and taxonomic classification.</title>
        <authorList>
            <person name="Goeker M."/>
        </authorList>
    </citation>
    <scope>NUCLEOTIDE SEQUENCE [LARGE SCALE GENOMIC DNA]</scope>
    <source>
        <strain evidence="1 2">DSM 44684</strain>
    </source>
</reference>
<dbReference type="OrthoDB" id="12078at2"/>
<dbReference type="STRING" id="1210063.GCA_001612665_03892"/>
<proteinExistence type="predicted"/>
<name>A0A4R1FQ55_9NOCA</name>
<dbReference type="SUPFAM" id="SSF48150">
    <property type="entry name" value="DNA-glycosylase"/>
    <property type="match status" value="1"/>
</dbReference>
<dbReference type="AlphaFoldDB" id="A0A4R1FQ55"/>